<evidence type="ECO:0000313" key="7">
    <source>
        <dbReference type="EMBL" id="CAH0546710.1"/>
    </source>
</evidence>
<evidence type="ECO:0000256" key="2">
    <source>
        <dbReference type="ARBA" id="ARBA00022690"/>
    </source>
</evidence>
<dbReference type="PROSITE" id="PS00284">
    <property type="entry name" value="SERPIN"/>
    <property type="match status" value="1"/>
</dbReference>
<dbReference type="InterPro" id="IPR000215">
    <property type="entry name" value="Serpin_fam"/>
</dbReference>
<keyword evidence="3" id="KW-0722">Serine protease inhibitor</keyword>
<dbReference type="GO" id="GO:0004867">
    <property type="term" value="F:serine-type endopeptidase inhibitor activity"/>
    <property type="evidence" value="ECO:0007669"/>
    <property type="project" value="UniProtKB-KW"/>
</dbReference>
<dbReference type="Gene3D" id="3.30.497.10">
    <property type="entry name" value="Antithrombin, subunit I, domain 2"/>
    <property type="match status" value="1"/>
</dbReference>
<dbReference type="InterPro" id="IPR036186">
    <property type="entry name" value="Serpin_sf"/>
</dbReference>
<dbReference type="PANTHER" id="PTHR11461:SF211">
    <property type="entry name" value="GH10112P-RELATED"/>
    <property type="match status" value="1"/>
</dbReference>
<accession>A0A9P0F9K2</accession>
<sequence>MLLKLLLLFSTMALILCKINAQTELADGNGIFSTNIFKVLNNQDKNNFLVSPFSIQVVLALTSEGTKGETFDQLTSAVGIPKNMSTRHREYKILLKSLNINLEVLKLLSANTIYVQDQNPLKEEYQDIARQVYFADIQNINFTDKTYAVNVINKWVEEHTYDKIQNLISPNNLNALTSVILVNTLYFLGKWAQPFKVGKTRIGGFTTMSGSVVQVPFMKHVGKFKYKETERAQFIRLPYIQENNTNVFMVVILPKTDLDSIDVSAIFQRGIFSEEVVKVILPKFSMETSTELRPILQELGVKDLFEQKSADLSGMAGEKGQLVVTNLVQKTFINVTEVGTEAGAATAVIVASKGIFLPSITFNANRTFMYYIEVNNVILFSGRVSDPSQ</sequence>
<organism evidence="7 8">
    <name type="scientific">Brassicogethes aeneus</name>
    <name type="common">Rape pollen beetle</name>
    <name type="synonym">Meligethes aeneus</name>
    <dbReference type="NCBI Taxonomy" id="1431903"/>
    <lineage>
        <taxon>Eukaryota</taxon>
        <taxon>Metazoa</taxon>
        <taxon>Ecdysozoa</taxon>
        <taxon>Arthropoda</taxon>
        <taxon>Hexapoda</taxon>
        <taxon>Insecta</taxon>
        <taxon>Pterygota</taxon>
        <taxon>Neoptera</taxon>
        <taxon>Endopterygota</taxon>
        <taxon>Coleoptera</taxon>
        <taxon>Polyphaga</taxon>
        <taxon>Cucujiformia</taxon>
        <taxon>Nitidulidae</taxon>
        <taxon>Meligethinae</taxon>
        <taxon>Brassicogethes</taxon>
    </lineage>
</organism>
<feature type="chain" id="PRO_5040188897" description="Serpin domain-containing protein" evidence="5">
    <location>
        <begin position="22"/>
        <end position="389"/>
    </location>
</feature>
<evidence type="ECO:0000256" key="5">
    <source>
        <dbReference type="SAM" id="SignalP"/>
    </source>
</evidence>
<evidence type="ECO:0000256" key="3">
    <source>
        <dbReference type="ARBA" id="ARBA00022900"/>
    </source>
</evidence>
<comment type="similarity">
    <text evidence="1 4">Belongs to the serpin family.</text>
</comment>
<dbReference type="GO" id="GO:0005615">
    <property type="term" value="C:extracellular space"/>
    <property type="evidence" value="ECO:0007669"/>
    <property type="project" value="InterPro"/>
</dbReference>
<dbReference type="PANTHER" id="PTHR11461">
    <property type="entry name" value="SERINE PROTEASE INHIBITOR, SERPIN"/>
    <property type="match status" value="1"/>
</dbReference>
<evidence type="ECO:0000313" key="8">
    <source>
        <dbReference type="Proteomes" id="UP001154078"/>
    </source>
</evidence>
<evidence type="ECO:0000259" key="6">
    <source>
        <dbReference type="SMART" id="SM00093"/>
    </source>
</evidence>
<reference evidence="7" key="1">
    <citation type="submission" date="2021-12" db="EMBL/GenBank/DDBJ databases">
        <authorList>
            <person name="King R."/>
        </authorList>
    </citation>
    <scope>NUCLEOTIDE SEQUENCE</scope>
</reference>
<dbReference type="EMBL" id="OV121132">
    <property type="protein sequence ID" value="CAH0546710.1"/>
    <property type="molecule type" value="Genomic_DNA"/>
</dbReference>
<evidence type="ECO:0000256" key="1">
    <source>
        <dbReference type="ARBA" id="ARBA00009500"/>
    </source>
</evidence>
<dbReference type="AlphaFoldDB" id="A0A9P0F9K2"/>
<dbReference type="Pfam" id="PF00079">
    <property type="entry name" value="Serpin"/>
    <property type="match status" value="1"/>
</dbReference>
<keyword evidence="2" id="KW-0646">Protease inhibitor</keyword>
<dbReference type="InterPro" id="IPR042185">
    <property type="entry name" value="Serpin_sf_2"/>
</dbReference>
<dbReference type="Proteomes" id="UP001154078">
    <property type="component" value="Chromosome 1"/>
</dbReference>
<gene>
    <name evidence="7" type="ORF">MELIAE_LOCUS818</name>
</gene>
<proteinExistence type="inferred from homology"/>
<keyword evidence="8" id="KW-1185">Reference proteome</keyword>
<feature type="signal peptide" evidence="5">
    <location>
        <begin position="1"/>
        <end position="21"/>
    </location>
</feature>
<feature type="domain" description="Serpin" evidence="6">
    <location>
        <begin position="34"/>
        <end position="387"/>
    </location>
</feature>
<dbReference type="InterPro" id="IPR042178">
    <property type="entry name" value="Serpin_sf_1"/>
</dbReference>
<keyword evidence="5" id="KW-0732">Signal</keyword>
<evidence type="ECO:0000256" key="4">
    <source>
        <dbReference type="RuleBase" id="RU000411"/>
    </source>
</evidence>
<protein>
    <recommendedName>
        <fullName evidence="6">Serpin domain-containing protein</fullName>
    </recommendedName>
</protein>
<dbReference type="Gene3D" id="2.30.39.10">
    <property type="entry name" value="Alpha-1-antitrypsin, domain 1"/>
    <property type="match status" value="1"/>
</dbReference>
<dbReference type="SUPFAM" id="SSF56574">
    <property type="entry name" value="Serpins"/>
    <property type="match status" value="1"/>
</dbReference>
<dbReference type="InterPro" id="IPR023795">
    <property type="entry name" value="Serpin_CS"/>
</dbReference>
<dbReference type="InterPro" id="IPR023796">
    <property type="entry name" value="Serpin_dom"/>
</dbReference>
<dbReference type="SMART" id="SM00093">
    <property type="entry name" value="SERPIN"/>
    <property type="match status" value="1"/>
</dbReference>
<name>A0A9P0F9K2_BRAAE</name>
<dbReference type="OrthoDB" id="9518664at2759"/>